<evidence type="ECO:0000256" key="1">
    <source>
        <dbReference type="SAM" id="MobiDB-lite"/>
    </source>
</evidence>
<dbReference type="PANTHER" id="PTHR40640:SF1">
    <property type="entry name" value="ANCHORED GLYCOPROTEIN, PUTATIVE (AFU_ORTHOLOGUE AFUA_8G04860)-RELATED"/>
    <property type="match status" value="1"/>
</dbReference>
<dbReference type="EMBL" id="JAQIZZ010000007">
    <property type="protein sequence ID" value="KAJ5532969.1"/>
    <property type="molecule type" value="Genomic_DNA"/>
</dbReference>
<comment type="caution">
    <text evidence="3">The sequence shown here is derived from an EMBL/GenBank/DDBJ whole genome shotgun (WGS) entry which is preliminary data.</text>
</comment>
<keyword evidence="2" id="KW-0732">Signal</keyword>
<feature type="compositionally biased region" description="Low complexity" evidence="1">
    <location>
        <begin position="159"/>
        <end position="190"/>
    </location>
</feature>
<evidence type="ECO:0000313" key="4">
    <source>
        <dbReference type="Proteomes" id="UP001220324"/>
    </source>
</evidence>
<gene>
    <name evidence="3" type="ORF">N7494_009521</name>
</gene>
<protein>
    <recommendedName>
        <fullName evidence="5">GPI anchored protein</fullName>
    </recommendedName>
</protein>
<evidence type="ECO:0000256" key="2">
    <source>
        <dbReference type="SAM" id="SignalP"/>
    </source>
</evidence>
<dbReference type="PANTHER" id="PTHR40640">
    <property type="entry name" value="ANCHORED GLYCOPROTEIN, PUTATIVE (AFU_ORTHOLOGUE AFUA_8G04860)-RELATED"/>
    <property type="match status" value="1"/>
</dbReference>
<feature type="signal peptide" evidence="2">
    <location>
        <begin position="1"/>
        <end position="18"/>
    </location>
</feature>
<feature type="chain" id="PRO_5042055983" description="GPI anchored protein" evidence="2">
    <location>
        <begin position="19"/>
        <end position="214"/>
    </location>
</feature>
<proteinExistence type="predicted"/>
<name>A0AAD6GDG7_9EURO</name>
<evidence type="ECO:0000313" key="3">
    <source>
        <dbReference type="EMBL" id="KAJ5532969.1"/>
    </source>
</evidence>
<accession>A0AAD6GDG7</accession>
<sequence>MSLKTCSLLLATVGLAAAQSSVVSLFIPFADPQPLVASIMGESAGTTTYSINCPAGTDGSDCGMGPGLYMTAGPTTMRYSMSEPAEDFYDSILCSLGGTTTAACTEIASGTGANFPGTETGTFAKTDITMLAVTVTAGPTATSASTTTDAKHTSSADKTGTTEAAGTTGSGSSTSGAASTSQTSATSTGGLSRVTGNPGIALGGAAIALVAAAL</sequence>
<evidence type="ECO:0008006" key="5">
    <source>
        <dbReference type="Google" id="ProtNLM"/>
    </source>
</evidence>
<keyword evidence="4" id="KW-1185">Reference proteome</keyword>
<reference evidence="3 4" key="1">
    <citation type="journal article" date="2023" name="IMA Fungus">
        <title>Comparative genomic study of the Penicillium genus elucidates a diverse pangenome and 15 lateral gene transfer events.</title>
        <authorList>
            <person name="Petersen C."/>
            <person name="Sorensen T."/>
            <person name="Nielsen M.R."/>
            <person name="Sondergaard T.E."/>
            <person name="Sorensen J.L."/>
            <person name="Fitzpatrick D.A."/>
            <person name="Frisvad J.C."/>
            <person name="Nielsen K.L."/>
        </authorList>
    </citation>
    <scope>NUCLEOTIDE SEQUENCE [LARGE SCALE GENOMIC DNA]</scope>
    <source>
        <strain evidence="3 4">IBT 35679</strain>
    </source>
</reference>
<dbReference type="Proteomes" id="UP001220324">
    <property type="component" value="Unassembled WGS sequence"/>
</dbReference>
<feature type="region of interest" description="Disordered" evidence="1">
    <location>
        <begin position="141"/>
        <end position="191"/>
    </location>
</feature>
<dbReference type="AlphaFoldDB" id="A0AAD6GDG7"/>
<organism evidence="3 4">
    <name type="scientific">Penicillium frequentans</name>
    <dbReference type="NCBI Taxonomy" id="3151616"/>
    <lineage>
        <taxon>Eukaryota</taxon>
        <taxon>Fungi</taxon>
        <taxon>Dikarya</taxon>
        <taxon>Ascomycota</taxon>
        <taxon>Pezizomycotina</taxon>
        <taxon>Eurotiomycetes</taxon>
        <taxon>Eurotiomycetidae</taxon>
        <taxon>Eurotiales</taxon>
        <taxon>Aspergillaceae</taxon>
        <taxon>Penicillium</taxon>
    </lineage>
</organism>